<dbReference type="EMBL" id="OR769222">
    <property type="protein sequence ID" value="WQJ53135.1"/>
    <property type="molecule type" value="Genomic_DNA"/>
</dbReference>
<dbReference type="Proteomes" id="UP001349343">
    <property type="component" value="Segment"/>
</dbReference>
<evidence type="ECO:0000313" key="1">
    <source>
        <dbReference type="EMBL" id="WQJ53135.1"/>
    </source>
</evidence>
<keyword evidence="2" id="KW-1185">Reference proteome</keyword>
<name>A0ABZ0Z1R2_9CAUD</name>
<evidence type="ECO:0000313" key="2">
    <source>
        <dbReference type="Proteomes" id="UP001349343"/>
    </source>
</evidence>
<accession>A0ABZ0Z1R2</accession>
<proteinExistence type="predicted"/>
<protein>
    <submittedName>
        <fullName evidence="1">Uncharacterized protein</fullName>
    </submittedName>
</protein>
<reference evidence="1 2" key="1">
    <citation type="submission" date="2023-11" db="EMBL/GenBank/DDBJ databases">
        <authorList>
            <person name="Cook R."/>
            <person name="Crisci M."/>
            <person name="Pye H."/>
            <person name="Adriaenssens E."/>
            <person name="Santini J."/>
        </authorList>
    </citation>
    <scope>NUCLEOTIDE SEQUENCE [LARGE SCALE GENOMIC DNA]</scope>
    <source>
        <strain evidence="1">Lak_Megaphage_RVC_JS4_GC31</strain>
    </source>
</reference>
<organism evidence="1 2">
    <name type="scientific">phage Lak_Megaphage_RVC_JS4_GC31</name>
    <dbReference type="NCBI Taxonomy" id="3109228"/>
    <lineage>
        <taxon>Viruses</taxon>
        <taxon>Duplodnaviria</taxon>
        <taxon>Heunggongvirae</taxon>
        <taxon>Uroviricota</taxon>
        <taxon>Caudoviricetes</taxon>
        <taxon>Caudoviricetes code 15 clade</taxon>
    </lineage>
</organism>
<sequence length="98" mass="11783">MKNEDAEYLDQHGVTLTINGCYFMDIKQDEQQINAQHEAYNKGIEYMENNVDFIEDIINSYYETKVQLENEKVEYMNRHDFCTRILDNFKLTGKTYKH</sequence>